<gene>
    <name evidence="1" type="ORF">DHETER_LOCUS16030</name>
</gene>
<feature type="non-terminal residue" evidence="1">
    <location>
        <position position="1"/>
    </location>
</feature>
<feature type="non-terminal residue" evidence="1">
    <location>
        <position position="46"/>
    </location>
</feature>
<sequence length="46" mass="5211">VAALTQLTNTSEIPYTYISSASYTFGLVPLLYFLLMIFAIYQWSAQ</sequence>
<evidence type="ECO:0000313" key="2">
    <source>
        <dbReference type="Proteomes" id="UP000789702"/>
    </source>
</evidence>
<accession>A0ACA9R3E6</accession>
<name>A0ACA9R3E6_9GLOM</name>
<keyword evidence="2" id="KW-1185">Reference proteome</keyword>
<organism evidence="1 2">
    <name type="scientific">Dentiscutata heterogama</name>
    <dbReference type="NCBI Taxonomy" id="1316150"/>
    <lineage>
        <taxon>Eukaryota</taxon>
        <taxon>Fungi</taxon>
        <taxon>Fungi incertae sedis</taxon>
        <taxon>Mucoromycota</taxon>
        <taxon>Glomeromycotina</taxon>
        <taxon>Glomeromycetes</taxon>
        <taxon>Diversisporales</taxon>
        <taxon>Gigasporaceae</taxon>
        <taxon>Dentiscutata</taxon>
    </lineage>
</organism>
<dbReference type="Proteomes" id="UP000789702">
    <property type="component" value="Unassembled WGS sequence"/>
</dbReference>
<comment type="caution">
    <text evidence="1">The sequence shown here is derived from an EMBL/GenBank/DDBJ whole genome shotgun (WGS) entry which is preliminary data.</text>
</comment>
<reference evidence="1" key="1">
    <citation type="submission" date="2021-06" db="EMBL/GenBank/DDBJ databases">
        <authorList>
            <person name="Kallberg Y."/>
            <person name="Tangrot J."/>
            <person name="Rosling A."/>
        </authorList>
    </citation>
    <scope>NUCLEOTIDE SEQUENCE</scope>
    <source>
        <strain evidence="1">IL203A</strain>
    </source>
</reference>
<dbReference type="EMBL" id="CAJVPU010058887">
    <property type="protein sequence ID" value="CAG8774407.1"/>
    <property type="molecule type" value="Genomic_DNA"/>
</dbReference>
<proteinExistence type="predicted"/>
<evidence type="ECO:0000313" key="1">
    <source>
        <dbReference type="EMBL" id="CAG8774407.1"/>
    </source>
</evidence>
<protein>
    <submittedName>
        <fullName evidence="1">1255_t:CDS:1</fullName>
    </submittedName>
</protein>